<dbReference type="Proteomes" id="UP000298416">
    <property type="component" value="Unassembled WGS sequence"/>
</dbReference>
<reference evidence="1" key="1">
    <citation type="submission" date="2018-01" db="EMBL/GenBank/DDBJ databases">
        <authorList>
            <person name="Mao J.F."/>
        </authorList>
    </citation>
    <scope>NUCLEOTIDE SEQUENCE</scope>
    <source>
        <strain evidence="1">Huo1</strain>
        <tissue evidence="1">Leaf</tissue>
    </source>
</reference>
<dbReference type="GO" id="GO:0043161">
    <property type="term" value="P:proteasome-mediated ubiquitin-dependent protein catabolic process"/>
    <property type="evidence" value="ECO:0007669"/>
    <property type="project" value="TreeGrafter"/>
</dbReference>
<dbReference type="GO" id="GO:0051865">
    <property type="term" value="P:protein autoubiquitination"/>
    <property type="evidence" value="ECO:0007669"/>
    <property type="project" value="TreeGrafter"/>
</dbReference>
<keyword evidence="2" id="KW-1185">Reference proteome</keyword>
<dbReference type="GO" id="GO:0000209">
    <property type="term" value="P:protein polyubiquitination"/>
    <property type="evidence" value="ECO:0007669"/>
    <property type="project" value="TreeGrafter"/>
</dbReference>
<dbReference type="GO" id="GO:0006513">
    <property type="term" value="P:protein monoubiquitination"/>
    <property type="evidence" value="ECO:0007669"/>
    <property type="project" value="TreeGrafter"/>
</dbReference>
<dbReference type="GO" id="GO:0061630">
    <property type="term" value="F:ubiquitin protein ligase activity"/>
    <property type="evidence" value="ECO:0007669"/>
    <property type="project" value="TreeGrafter"/>
</dbReference>
<accession>A0A8X8WS78</accession>
<dbReference type="InterPro" id="IPR019193">
    <property type="entry name" value="UBQ-conj_enz_E2-bd_prot"/>
</dbReference>
<dbReference type="PANTHER" id="PTHR31531">
    <property type="entry name" value="E3 UBIQUITIN-PROTEIN LIGASE E3D FAMILY MEMBER"/>
    <property type="match status" value="1"/>
</dbReference>
<dbReference type="GO" id="GO:0000151">
    <property type="term" value="C:ubiquitin ligase complex"/>
    <property type="evidence" value="ECO:0007669"/>
    <property type="project" value="TreeGrafter"/>
</dbReference>
<dbReference type="GO" id="GO:0005634">
    <property type="term" value="C:nucleus"/>
    <property type="evidence" value="ECO:0007669"/>
    <property type="project" value="TreeGrafter"/>
</dbReference>
<organism evidence="1">
    <name type="scientific">Salvia splendens</name>
    <name type="common">Scarlet sage</name>
    <dbReference type="NCBI Taxonomy" id="180675"/>
    <lineage>
        <taxon>Eukaryota</taxon>
        <taxon>Viridiplantae</taxon>
        <taxon>Streptophyta</taxon>
        <taxon>Embryophyta</taxon>
        <taxon>Tracheophyta</taxon>
        <taxon>Spermatophyta</taxon>
        <taxon>Magnoliopsida</taxon>
        <taxon>eudicotyledons</taxon>
        <taxon>Gunneridae</taxon>
        <taxon>Pentapetalae</taxon>
        <taxon>asterids</taxon>
        <taxon>lamiids</taxon>
        <taxon>Lamiales</taxon>
        <taxon>Lamiaceae</taxon>
        <taxon>Nepetoideae</taxon>
        <taxon>Mentheae</taxon>
        <taxon>Salviinae</taxon>
        <taxon>Salvia</taxon>
        <taxon>Salvia subgen. Calosphace</taxon>
        <taxon>core Calosphace</taxon>
    </lineage>
</organism>
<comment type="caution">
    <text evidence="1">The sequence shown here is derived from an EMBL/GenBank/DDBJ whole genome shotgun (WGS) entry which is preliminary data.</text>
</comment>
<dbReference type="GO" id="GO:0030332">
    <property type="term" value="F:cyclin binding"/>
    <property type="evidence" value="ECO:0007669"/>
    <property type="project" value="TreeGrafter"/>
</dbReference>
<evidence type="ECO:0000313" key="1">
    <source>
        <dbReference type="EMBL" id="KAG6399575.1"/>
    </source>
</evidence>
<reference evidence="1" key="2">
    <citation type="submission" date="2020-08" db="EMBL/GenBank/DDBJ databases">
        <title>Plant Genome Project.</title>
        <authorList>
            <person name="Zhang R.-G."/>
        </authorList>
    </citation>
    <scope>NUCLEOTIDE SEQUENCE</scope>
    <source>
        <strain evidence="1">Huo1</strain>
        <tissue evidence="1">Leaf</tissue>
    </source>
</reference>
<proteinExistence type="predicted"/>
<dbReference type="AlphaFoldDB" id="A0A8X8WS78"/>
<dbReference type="EMBL" id="PNBA02000015">
    <property type="protein sequence ID" value="KAG6399575.1"/>
    <property type="molecule type" value="Genomic_DNA"/>
</dbReference>
<gene>
    <name evidence="1" type="ORF">SASPL_141056</name>
</gene>
<dbReference type="PANTHER" id="PTHR31531:SF2">
    <property type="entry name" value="E3 UBIQUITIN-PROTEIN LIGASE E3D"/>
    <property type="match status" value="1"/>
</dbReference>
<dbReference type="GO" id="GO:0005829">
    <property type="term" value="C:cytosol"/>
    <property type="evidence" value="ECO:0007669"/>
    <property type="project" value="TreeGrafter"/>
</dbReference>
<dbReference type="GO" id="GO:0031624">
    <property type="term" value="F:ubiquitin conjugating enzyme binding"/>
    <property type="evidence" value="ECO:0007669"/>
    <property type="project" value="TreeGrafter"/>
</dbReference>
<sequence length="219" mass="24469">MPSVNWREVADNWFGNCCCTFGGVSEKLVAEYAKSYTCVPGVCLLNSTSVALSTGDILGWKLPDMQSRQTFEPDVNPQSHDCSDTASLNEFCKRVPADCCGNYSDGFLGIQSITEVQFPEDKLSTDEETETLKNAVDSDSLLSTFSALQIEENKRLMNEETQNCHISCCTSHISETFSKVQMNGENIELLENQKLFLDGYLGNGFMIRTSELSKDFRWN</sequence>
<protein>
    <submittedName>
        <fullName evidence="1">Uncharacterized protein</fullName>
    </submittedName>
</protein>
<name>A0A8X8WS78_SALSN</name>
<evidence type="ECO:0000313" key="2">
    <source>
        <dbReference type="Proteomes" id="UP000298416"/>
    </source>
</evidence>